<dbReference type="Proteomes" id="UP000094256">
    <property type="component" value="Chromosome"/>
</dbReference>
<evidence type="ECO:0000313" key="1">
    <source>
        <dbReference type="EMBL" id="AOH83319.1"/>
    </source>
</evidence>
<name>A0A1B3Z7B7_9SPHN</name>
<sequence>MTHLRLQRTRARDAIWLIEGGATLYDGREGLPMHDATQRWLNEQRQVVVDVDRLVALYDGLDDAR</sequence>
<accession>A0A1B3Z7B7</accession>
<protein>
    <submittedName>
        <fullName evidence="1">Uncharacterized protein</fullName>
    </submittedName>
</protein>
<proteinExistence type="predicted"/>
<evidence type="ECO:0000313" key="2">
    <source>
        <dbReference type="Proteomes" id="UP000094256"/>
    </source>
</evidence>
<keyword evidence="2" id="KW-1185">Reference proteome</keyword>
<organism evidence="1 2">
    <name type="scientific">Sphingomonas panacis</name>
    <dbReference type="NCBI Taxonomy" id="1560345"/>
    <lineage>
        <taxon>Bacteria</taxon>
        <taxon>Pseudomonadati</taxon>
        <taxon>Pseudomonadota</taxon>
        <taxon>Alphaproteobacteria</taxon>
        <taxon>Sphingomonadales</taxon>
        <taxon>Sphingomonadaceae</taxon>
        <taxon>Sphingomonas</taxon>
    </lineage>
</organism>
<reference evidence="1 2" key="1">
    <citation type="submission" date="2016-01" db="EMBL/GenBank/DDBJ databases">
        <title>Complete genome and mega plasmid sequence of Sphingomonas panacis DCY99 elicits systemic resistance in rice to Xanthomonas oryzae.</title>
        <authorList>
            <person name="Kim Y.J."/>
            <person name="Yang D.C."/>
            <person name="Sing P."/>
        </authorList>
    </citation>
    <scope>NUCLEOTIDE SEQUENCE [LARGE SCALE GENOMIC DNA]</scope>
    <source>
        <strain evidence="1 2">DCY99</strain>
    </source>
</reference>
<dbReference type="AlphaFoldDB" id="A0A1B3Z7B7"/>
<gene>
    <name evidence="1" type="ORF">AWL63_04375</name>
</gene>
<dbReference type="EMBL" id="CP014168">
    <property type="protein sequence ID" value="AOH83319.1"/>
    <property type="molecule type" value="Genomic_DNA"/>
</dbReference>
<dbReference type="STRING" id="1560345.AWL63_04375"/>
<dbReference type="KEGG" id="span:AWL63_04375"/>